<evidence type="ECO:0000256" key="1">
    <source>
        <dbReference type="ARBA" id="ARBA00002578"/>
    </source>
</evidence>
<keyword evidence="11" id="KW-0966">Cell projection</keyword>
<comment type="function">
    <text evidence="1 10">Role in flagellar biosynthesis.</text>
</comment>
<evidence type="ECO:0000256" key="9">
    <source>
        <dbReference type="NCBIfam" id="TIGR01400"/>
    </source>
</evidence>
<dbReference type="EMBL" id="SLWY01000018">
    <property type="protein sequence ID" value="TCO79678.1"/>
    <property type="molecule type" value="Genomic_DNA"/>
</dbReference>
<evidence type="ECO:0000256" key="5">
    <source>
        <dbReference type="ARBA" id="ARBA00022692"/>
    </source>
</evidence>
<dbReference type="PANTHER" id="PTHR30065">
    <property type="entry name" value="FLAGELLAR BIOSYNTHETIC PROTEIN FLIR"/>
    <property type="match status" value="1"/>
</dbReference>
<comment type="similarity">
    <text evidence="2 10">Belongs to the FliR/MopE/SpaR family.</text>
</comment>
<dbReference type="PANTHER" id="PTHR30065:SF8">
    <property type="entry name" value="FLAGELLAR BIOSYNTHETIC PROTEIN FLIR"/>
    <property type="match status" value="1"/>
</dbReference>
<keyword evidence="4 10" id="KW-1003">Cell membrane</keyword>
<dbReference type="InterPro" id="IPR002010">
    <property type="entry name" value="T3SS_IM_R"/>
</dbReference>
<dbReference type="RefSeq" id="WP_132544561.1">
    <property type="nucleotide sequence ID" value="NZ_SLWY01000018.1"/>
</dbReference>
<gene>
    <name evidence="11" type="ORF">EV699_11864</name>
</gene>
<feature type="transmembrane region" description="Helical" evidence="10">
    <location>
        <begin position="175"/>
        <end position="201"/>
    </location>
</feature>
<evidence type="ECO:0000256" key="10">
    <source>
        <dbReference type="RuleBase" id="RU362071"/>
    </source>
</evidence>
<feature type="transmembrane region" description="Helical" evidence="10">
    <location>
        <begin position="69"/>
        <end position="88"/>
    </location>
</feature>
<feature type="transmembrane region" description="Helical" evidence="10">
    <location>
        <begin position="44"/>
        <end position="63"/>
    </location>
</feature>
<reference evidence="11 12" key="1">
    <citation type="submission" date="2019-03" db="EMBL/GenBank/DDBJ databases">
        <title>Genomic Encyclopedia of Type Strains, Phase IV (KMG-IV): sequencing the most valuable type-strain genomes for metagenomic binning, comparative biology and taxonomic classification.</title>
        <authorList>
            <person name="Goeker M."/>
        </authorList>
    </citation>
    <scope>NUCLEOTIDE SEQUENCE [LARGE SCALE GENOMIC DNA]</scope>
    <source>
        <strain evidence="11 12">DSM 25287</strain>
    </source>
</reference>
<evidence type="ECO:0000313" key="11">
    <source>
        <dbReference type="EMBL" id="TCO79678.1"/>
    </source>
</evidence>
<evidence type="ECO:0000313" key="12">
    <source>
        <dbReference type="Proteomes" id="UP000295765"/>
    </source>
</evidence>
<evidence type="ECO:0000256" key="2">
    <source>
        <dbReference type="ARBA" id="ARBA00009772"/>
    </source>
</evidence>
<dbReference type="GO" id="GO:0006605">
    <property type="term" value="P:protein targeting"/>
    <property type="evidence" value="ECO:0007669"/>
    <property type="project" value="UniProtKB-UniRule"/>
</dbReference>
<keyword evidence="8 10" id="KW-0975">Bacterial flagellum</keyword>
<feature type="transmembrane region" description="Helical" evidence="10">
    <location>
        <begin position="15"/>
        <end position="32"/>
    </location>
</feature>
<dbReference type="Pfam" id="PF01311">
    <property type="entry name" value="Bac_export_1"/>
    <property type="match status" value="1"/>
</dbReference>
<keyword evidence="12" id="KW-1185">Reference proteome</keyword>
<dbReference type="Proteomes" id="UP000295765">
    <property type="component" value="Unassembled WGS sequence"/>
</dbReference>
<evidence type="ECO:0000256" key="6">
    <source>
        <dbReference type="ARBA" id="ARBA00022989"/>
    </source>
</evidence>
<dbReference type="GO" id="GO:0005886">
    <property type="term" value="C:plasma membrane"/>
    <property type="evidence" value="ECO:0007669"/>
    <property type="project" value="UniProtKB-SubCell"/>
</dbReference>
<accession>A0A4R2LA79</accession>
<evidence type="ECO:0000256" key="7">
    <source>
        <dbReference type="ARBA" id="ARBA00023136"/>
    </source>
</evidence>
<keyword evidence="6 10" id="KW-1133">Transmembrane helix</keyword>
<name>A0A4R2LA79_9GAMM</name>
<dbReference type="GO" id="GO:0044780">
    <property type="term" value="P:bacterial-type flagellum assembly"/>
    <property type="evidence" value="ECO:0007669"/>
    <property type="project" value="UniProtKB-UniRule"/>
</dbReference>
<dbReference type="InterPro" id="IPR006303">
    <property type="entry name" value="FliR"/>
</dbReference>
<evidence type="ECO:0000256" key="4">
    <source>
        <dbReference type="ARBA" id="ARBA00022475"/>
    </source>
</evidence>
<feature type="transmembrane region" description="Helical" evidence="10">
    <location>
        <begin position="126"/>
        <end position="147"/>
    </location>
</feature>
<proteinExistence type="inferred from homology"/>
<comment type="caution">
    <text evidence="11">The sequence shown here is derived from an EMBL/GenBank/DDBJ whole genome shotgun (WGS) entry which is preliminary data.</text>
</comment>
<keyword evidence="5 10" id="KW-0812">Transmembrane</keyword>
<keyword evidence="11" id="KW-0282">Flagellum</keyword>
<keyword evidence="11" id="KW-0969">Cilium</keyword>
<dbReference type="OrthoDB" id="9797790at2"/>
<feature type="transmembrane region" description="Helical" evidence="10">
    <location>
        <begin position="213"/>
        <end position="233"/>
    </location>
</feature>
<sequence>MTLTSAQLAAWLGQFLWPLLRIGAALSVMPVLGSRMLPRRVRAATALVLSALCAGLAPPMPALEPLSPAGLLTAVQQVLIGLFMGYALRVAFSALETGGQVIALQMGLSFASLVDPQNGAQQPLLGSFYNLLGMLIFLGLDGHLILLRMLVESFHTLPVAPDALSREMLRTLPAFGARIFAGAVLVALPAMASLTVVNLAFGVMSRAAPQLNIFAVGLPVTLLLGLAILLYSLPALLPQFRLLLEDAFALAGALAGVAAGEGG</sequence>
<dbReference type="GO" id="GO:0009425">
    <property type="term" value="C:bacterial-type flagellum basal body"/>
    <property type="evidence" value="ECO:0007669"/>
    <property type="project" value="UniProtKB-SubCell"/>
</dbReference>
<keyword evidence="7 10" id="KW-0472">Membrane</keyword>
<dbReference type="AlphaFoldDB" id="A0A4R2LA79"/>
<dbReference type="PRINTS" id="PR00953">
    <property type="entry name" value="TYPE3IMRPROT"/>
</dbReference>
<dbReference type="NCBIfam" id="TIGR01400">
    <property type="entry name" value="fliR"/>
    <property type="match status" value="1"/>
</dbReference>
<organism evidence="11 12">
    <name type="scientific">Plasticicumulans lactativorans</name>
    <dbReference type="NCBI Taxonomy" id="1133106"/>
    <lineage>
        <taxon>Bacteria</taxon>
        <taxon>Pseudomonadati</taxon>
        <taxon>Pseudomonadota</taxon>
        <taxon>Gammaproteobacteria</taxon>
        <taxon>Candidatus Competibacteraceae</taxon>
        <taxon>Plasticicumulans</taxon>
    </lineage>
</organism>
<evidence type="ECO:0000256" key="8">
    <source>
        <dbReference type="ARBA" id="ARBA00023143"/>
    </source>
</evidence>
<evidence type="ECO:0000256" key="3">
    <source>
        <dbReference type="ARBA" id="ARBA00021717"/>
    </source>
</evidence>
<comment type="subcellular location">
    <subcellularLocation>
        <location evidence="10">Cell membrane</location>
        <topology evidence="10">Multi-pass membrane protein</topology>
    </subcellularLocation>
    <subcellularLocation>
        <location evidence="10">Bacterial flagellum basal body</location>
    </subcellularLocation>
</comment>
<protein>
    <recommendedName>
        <fullName evidence="3 9">Flagellar biosynthetic protein FliR</fullName>
    </recommendedName>
</protein>